<dbReference type="STRING" id="138074.SYMBAF_110140"/>
<dbReference type="PROSITE" id="PS00622">
    <property type="entry name" value="HTH_LUXR_1"/>
    <property type="match status" value="1"/>
</dbReference>
<dbReference type="GO" id="GO:0006355">
    <property type="term" value="P:regulation of DNA-templated transcription"/>
    <property type="evidence" value="ECO:0007669"/>
    <property type="project" value="InterPro"/>
</dbReference>
<name>A0A068Z1W2_9GAMM</name>
<reference evidence="5 6" key="1">
    <citation type="journal article" date="2014" name="Genome Announc.">
        <title>Whole-Genome Sequence of Serratia symbiotica Strain CWBI-2.3T, a Free-Living Symbiont of the Black Bean Aphid Aphis fabae.</title>
        <authorList>
            <person name="Foray V."/>
            <person name="Grigorescu A.S."/>
            <person name="Sabri A."/>
            <person name="Haubruge E."/>
            <person name="Lognay G."/>
            <person name="Francis F."/>
            <person name="Fauconnier M.L."/>
            <person name="Hance T."/>
            <person name="Thonart P."/>
        </authorList>
    </citation>
    <scope>NUCLEOTIDE SEQUENCE [LARGE SCALE GENOMIC DNA]</scope>
    <source>
        <strain evidence="5">CWBI-2.3</strain>
    </source>
</reference>
<dbReference type="PRINTS" id="PR00038">
    <property type="entry name" value="HTHLUXR"/>
</dbReference>
<dbReference type="Gene3D" id="1.10.10.10">
    <property type="entry name" value="Winged helix-like DNA-binding domain superfamily/Winged helix DNA-binding domain"/>
    <property type="match status" value="1"/>
</dbReference>
<dbReference type="PANTHER" id="PTHR44688">
    <property type="entry name" value="DNA-BINDING TRANSCRIPTIONAL ACTIVATOR DEVR_DOSR"/>
    <property type="match status" value="1"/>
</dbReference>
<accession>A0A068Z1W2</accession>
<dbReference type="CDD" id="cd06170">
    <property type="entry name" value="LuxR_C_like"/>
    <property type="match status" value="1"/>
</dbReference>
<evidence type="ECO:0000256" key="4">
    <source>
        <dbReference type="ARBA" id="ARBA00023163"/>
    </source>
</evidence>
<evidence type="ECO:0000256" key="1">
    <source>
        <dbReference type="ARBA" id="ARBA00023015"/>
    </source>
</evidence>
<keyword evidence="4" id="KW-0804">Transcription</keyword>
<protein>
    <submittedName>
        <fullName evidence="5">Helix-turn-helix transcriptional regulator</fullName>
    </submittedName>
</protein>
<sequence length="204" mass="23862">MRKIQFTLFDSNNFYLQGLRLLLEDYLHALNECHHTYPQLASEEPGQVEIVLRTLENRWGCACCYQSQYQTPPHRRLNIVILDDSTQHYIQTYPLLLSIYRRDSTNVICNKLHEALTHFCQQPWLDLHVGNMWKCQQCRIAALSNCEKKVLRLMSTGMSACTIANMLHRSQKTISTHKRSAMRKLNLRKNAELSRVLLNQMGLN</sequence>
<evidence type="ECO:0000313" key="5">
    <source>
        <dbReference type="EMBL" id="QLH64017.1"/>
    </source>
</evidence>
<proteinExistence type="predicted"/>
<dbReference type="InterPro" id="IPR036388">
    <property type="entry name" value="WH-like_DNA-bd_sf"/>
</dbReference>
<evidence type="ECO:0000256" key="3">
    <source>
        <dbReference type="ARBA" id="ARBA00023159"/>
    </source>
</evidence>
<dbReference type="GeneID" id="93737830"/>
<dbReference type="RefSeq" id="WP_040263730.1">
    <property type="nucleotide sequence ID" value="NZ_CAXKXZ010000005.1"/>
</dbReference>
<dbReference type="Proteomes" id="UP000042738">
    <property type="component" value="Chromosome"/>
</dbReference>
<keyword evidence="2" id="KW-0238">DNA-binding</keyword>
<dbReference type="AlphaFoldDB" id="A0A068Z1W2"/>
<dbReference type="PANTHER" id="PTHR44688:SF16">
    <property type="entry name" value="DNA-BINDING TRANSCRIPTIONAL ACTIVATOR DEVR_DOSR"/>
    <property type="match status" value="1"/>
</dbReference>
<keyword evidence="3" id="KW-0010">Activator</keyword>
<keyword evidence="1" id="KW-0805">Transcription regulation</keyword>
<dbReference type="GO" id="GO:0003677">
    <property type="term" value="F:DNA binding"/>
    <property type="evidence" value="ECO:0007669"/>
    <property type="project" value="UniProtKB-KW"/>
</dbReference>
<dbReference type="SMART" id="SM00421">
    <property type="entry name" value="HTH_LUXR"/>
    <property type="match status" value="1"/>
</dbReference>
<dbReference type="SUPFAM" id="SSF46894">
    <property type="entry name" value="C-terminal effector domain of the bipartite response regulators"/>
    <property type="match status" value="1"/>
</dbReference>
<dbReference type="EMBL" id="CP050855">
    <property type="protein sequence ID" value="QLH64017.1"/>
    <property type="molecule type" value="Genomic_DNA"/>
</dbReference>
<evidence type="ECO:0000256" key="2">
    <source>
        <dbReference type="ARBA" id="ARBA00023125"/>
    </source>
</evidence>
<evidence type="ECO:0000313" key="6">
    <source>
        <dbReference type="Proteomes" id="UP000042738"/>
    </source>
</evidence>
<dbReference type="InterPro" id="IPR016032">
    <property type="entry name" value="Sig_transdc_resp-reg_C-effctor"/>
</dbReference>
<dbReference type="Pfam" id="PF00196">
    <property type="entry name" value="GerE"/>
    <property type="match status" value="1"/>
</dbReference>
<dbReference type="InterPro" id="IPR000792">
    <property type="entry name" value="Tscrpt_reg_LuxR_C"/>
</dbReference>
<organism evidence="5 6">
    <name type="scientific">Serratia symbiotica</name>
    <dbReference type="NCBI Taxonomy" id="138074"/>
    <lineage>
        <taxon>Bacteria</taxon>
        <taxon>Pseudomonadati</taxon>
        <taxon>Pseudomonadota</taxon>
        <taxon>Gammaproteobacteria</taxon>
        <taxon>Enterobacterales</taxon>
        <taxon>Yersiniaceae</taxon>
        <taxon>Serratia</taxon>
    </lineage>
</organism>
<gene>
    <name evidence="5" type="ORF">SYMBAF_15195</name>
</gene>
<dbReference type="PROSITE" id="PS50043">
    <property type="entry name" value="HTH_LUXR_2"/>
    <property type="match status" value="1"/>
</dbReference>